<evidence type="ECO:0000259" key="2">
    <source>
        <dbReference type="Pfam" id="PF04954"/>
    </source>
</evidence>
<proteinExistence type="inferred from homology"/>
<evidence type="ECO:0000259" key="3">
    <source>
        <dbReference type="Pfam" id="PF08021"/>
    </source>
</evidence>
<dbReference type="AlphaFoldDB" id="A0A167AYI2"/>
<feature type="domain" description="SIP-like Rossmann fold" evidence="2">
    <location>
        <begin position="129"/>
        <end position="246"/>
    </location>
</feature>
<evidence type="ECO:0000313" key="5">
    <source>
        <dbReference type="Proteomes" id="UP000076587"/>
    </source>
</evidence>
<evidence type="ECO:0000313" key="4">
    <source>
        <dbReference type="EMBL" id="KZN45946.1"/>
    </source>
</evidence>
<dbReference type="Proteomes" id="UP000076587">
    <property type="component" value="Unassembled WGS sequence"/>
</dbReference>
<dbReference type="Pfam" id="PF08021">
    <property type="entry name" value="FAD_binding_9"/>
    <property type="match status" value="1"/>
</dbReference>
<dbReference type="Gene3D" id="3.40.50.80">
    <property type="entry name" value="Nucleotide-binding domain of ferredoxin-NADP reductase (FNR) module"/>
    <property type="match status" value="1"/>
</dbReference>
<dbReference type="PANTHER" id="PTHR30157">
    <property type="entry name" value="FERRIC REDUCTASE, NADPH-DEPENDENT"/>
    <property type="match status" value="1"/>
</dbReference>
<dbReference type="OrthoDB" id="9814826at2"/>
<dbReference type="Pfam" id="PF04954">
    <property type="entry name" value="SIP"/>
    <property type="match status" value="1"/>
</dbReference>
<dbReference type="CDD" id="cd06193">
    <property type="entry name" value="siderophore_interacting"/>
    <property type="match status" value="1"/>
</dbReference>
<comment type="caution">
    <text evidence="4">The sequence shown here is derived from an EMBL/GenBank/DDBJ whole genome shotgun (WGS) entry which is preliminary data.</text>
</comment>
<dbReference type="InterPro" id="IPR013113">
    <property type="entry name" value="SIP_FAD-bd"/>
</dbReference>
<gene>
    <name evidence="4" type="ORF">N482_13410</name>
</gene>
<dbReference type="InterPro" id="IPR039374">
    <property type="entry name" value="SIP_fam"/>
</dbReference>
<protein>
    <recommendedName>
        <fullName evidence="6">FAD-binding FR-type domain-containing protein</fullName>
    </recommendedName>
</protein>
<feature type="domain" description="Siderophore-interacting FAD-binding" evidence="3">
    <location>
        <begin position="11"/>
        <end position="121"/>
    </location>
</feature>
<comment type="similarity">
    <text evidence="1">Belongs to the SIP oxidoreductase family.</text>
</comment>
<organism evidence="4 5">
    <name type="scientific">Pseudoalteromonas luteoviolacea NCIMB 1942</name>
    <dbReference type="NCBI Taxonomy" id="1365253"/>
    <lineage>
        <taxon>Bacteria</taxon>
        <taxon>Pseudomonadati</taxon>
        <taxon>Pseudomonadota</taxon>
        <taxon>Gammaproteobacteria</taxon>
        <taxon>Alteromonadales</taxon>
        <taxon>Pseudoalteromonadaceae</taxon>
        <taxon>Pseudoalteromonas</taxon>
    </lineage>
</organism>
<accession>A0A167AYI2</accession>
<name>A0A167AYI2_9GAMM</name>
<dbReference type="Gene3D" id="2.40.30.10">
    <property type="entry name" value="Translation factors"/>
    <property type="match status" value="1"/>
</dbReference>
<reference evidence="4 5" key="1">
    <citation type="submission" date="2013-07" db="EMBL/GenBank/DDBJ databases">
        <title>Comparative Genomic and Metabolomic Analysis of Twelve Strains of Pseudoalteromonas luteoviolacea.</title>
        <authorList>
            <person name="Vynne N.G."/>
            <person name="Mansson M."/>
            <person name="Gram L."/>
        </authorList>
    </citation>
    <scope>NUCLEOTIDE SEQUENCE [LARGE SCALE GENOMIC DNA]</scope>
    <source>
        <strain evidence="4 5">NCIMB 1942</strain>
    </source>
</reference>
<evidence type="ECO:0008006" key="6">
    <source>
        <dbReference type="Google" id="ProtNLM"/>
    </source>
</evidence>
<dbReference type="InterPro" id="IPR039261">
    <property type="entry name" value="FNR_nucleotide-bd"/>
</dbReference>
<dbReference type="InterPro" id="IPR007037">
    <property type="entry name" value="SIP_rossman_dom"/>
</dbReference>
<dbReference type="PANTHER" id="PTHR30157:SF0">
    <property type="entry name" value="NADPH-DEPENDENT FERRIC-CHELATE REDUCTASE"/>
    <property type="match status" value="1"/>
</dbReference>
<dbReference type="RefSeq" id="WP_063377775.1">
    <property type="nucleotide sequence ID" value="NZ_AUXT01000174.1"/>
</dbReference>
<evidence type="ECO:0000256" key="1">
    <source>
        <dbReference type="ARBA" id="ARBA00035644"/>
    </source>
</evidence>
<dbReference type="InterPro" id="IPR017938">
    <property type="entry name" value="Riboflavin_synthase-like_b-brl"/>
</dbReference>
<dbReference type="EMBL" id="AUXT01000174">
    <property type="protein sequence ID" value="KZN45946.1"/>
    <property type="molecule type" value="Genomic_DNA"/>
</dbReference>
<dbReference type="SUPFAM" id="SSF63380">
    <property type="entry name" value="Riboflavin synthase domain-like"/>
    <property type="match status" value="1"/>
</dbReference>
<dbReference type="PATRIC" id="fig|1365253.3.peg.3251"/>
<sequence>MAVGNYRKTHVLTSEFVTPNLKRVVLGGADLTSFPSGYESGYVKLLFTKQGRALKEEEAFEQLSKKNIMMRTYTVRMFDKATATLTIDFVLHTSKEGISPACDWATRATAGDEIIIGGPGSTKLADPDAKWNLFVGDMTALPAISCNLERLPSTAQGTAIIEVTSEADIHTLSKPANMQVLWLVNPTPGQNSPLLAAVKELNWLTEKPYVWCACEFETMRNIRRFLKREKQLEKQDMYISSYWKYGRTEDQHKVDKSVDNELEGQ</sequence>